<dbReference type="RefSeq" id="WP_096203531.1">
    <property type="nucleotide sequence ID" value="NZ_FZMP01000009.1"/>
</dbReference>
<name>A0A284VIV0_9EURY</name>
<dbReference type="InterPro" id="IPR011991">
    <property type="entry name" value="ArsR-like_HTH"/>
</dbReference>
<keyword evidence="2" id="KW-1185">Reference proteome</keyword>
<accession>A0A284VIV0</accession>
<dbReference type="SUPFAM" id="SSF46785">
    <property type="entry name" value="Winged helix' DNA-binding domain"/>
    <property type="match status" value="1"/>
</dbReference>
<dbReference type="AlphaFoldDB" id="A0A284VIV0"/>
<evidence type="ECO:0000313" key="2">
    <source>
        <dbReference type="Proteomes" id="UP000218615"/>
    </source>
</evidence>
<evidence type="ECO:0000313" key="1">
    <source>
        <dbReference type="EMBL" id="SNQ59109.1"/>
    </source>
</evidence>
<reference evidence="2" key="1">
    <citation type="submission" date="2017-06" db="EMBL/GenBank/DDBJ databases">
        <authorList>
            <person name="Cremers G."/>
        </authorList>
    </citation>
    <scope>NUCLEOTIDE SEQUENCE [LARGE SCALE GENOMIC DNA]</scope>
</reference>
<dbReference type="CDD" id="cd00090">
    <property type="entry name" value="HTH_ARSR"/>
    <property type="match status" value="1"/>
</dbReference>
<dbReference type="InterPro" id="IPR036388">
    <property type="entry name" value="WH-like_DNA-bd_sf"/>
</dbReference>
<protein>
    <submittedName>
        <fullName evidence="1">Putative Transcriptional regulator, ArsR family</fullName>
    </submittedName>
</protein>
<gene>
    <name evidence="1" type="ORF">MNV_1060047</name>
</gene>
<organism evidence="1 2">
    <name type="scientific">Candidatus Methanoperedens nitratireducens</name>
    <dbReference type="NCBI Taxonomy" id="1392998"/>
    <lineage>
        <taxon>Archaea</taxon>
        <taxon>Methanobacteriati</taxon>
        <taxon>Methanobacteriota</taxon>
        <taxon>Stenosarchaea group</taxon>
        <taxon>Methanomicrobia</taxon>
        <taxon>Methanosarcinales</taxon>
        <taxon>ANME-2 cluster</taxon>
        <taxon>Candidatus Methanoperedentaceae</taxon>
        <taxon>Candidatus Methanoperedens</taxon>
    </lineage>
</organism>
<proteinExistence type="predicted"/>
<dbReference type="OrthoDB" id="199042at2157"/>
<dbReference type="EMBL" id="FZMP01000009">
    <property type="protein sequence ID" value="SNQ59109.1"/>
    <property type="molecule type" value="Genomic_DNA"/>
</dbReference>
<dbReference type="InterPro" id="IPR036390">
    <property type="entry name" value="WH_DNA-bd_sf"/>
</dbReference>
<dbReference type="Proteomes" id="UP000218615">
    <property type="component" value="Unassembled WGS sequence"/>
</dbReference>
<sequence length="120" mass="13734">MKTEEMLIELLGDKYSRAILSMTSSMECSALLLCTELGIPLATVYRKLKLLEDSGLIKHVKTIIHLSGNEEKYYRCVVREVKVNFHKGMLSVSLKMEDCNDKIIRLWKRLAKPCSNEVSI</sequence>
<dbReference type="Pfam" id="PF12840">
    <property type="entry name" value="HTH_20"/>
    <property type="match status" value="1"/>
</dbReference>
<dbReference type="Gene3D" id="1.10.10.10">
    <property type="entry name" value="Winged helix-like DNA-binding domain superfamily/Winged helix DNA-binding domain"/>
    <property type="match status" value="1"/>
</dbReference>